<gene>
    <name evidence="2" type="ORF">LTRI10_LOCUS33734</name>
</gene>
<keyword evidence="3" id="KW-1185">Reference proteome</keyword>
<protein>
    <submittedName>
        <fullName evidence="2">Uncharacterized protein</fullName>
    </submittedName>
</protein>
<dbReference type="AlphaFoldDB" id="A0AAV2F4Q3"/>
<dbReference type="PANTHER" id="PTHR35123">
    <property type="entry name" value="OS07G0633900 PROTEIN-RELATED"/>
    <property type="match status" value="1"/>
</dbReference>
<dbReference type="Proteomes" id="UP001497516">
    <property type="component" value="Chromosome 6"/>
</dbReference>
<dbReference type="EMBL" id="OZ034819">
    <property type="protein sequence ID" value="CAL1393139.1"/>
    <property type="molecule type" value="Genomic_DNA"/>
</dbReference>
<feature type="compositionally biased region" description="Basic and acidic residues" evidence="1">
    <location>
        <begin position="9"/>
        <end position="24"/>
    </location>
</feature>
<evidence type="ECO:0000256" key="1">
    <source>
        <dbReference type="SAM" id="MobiDB-lite"/>
    </source>
</evidence>
<feature type="region of interest" description="Disordered" evidence="1">
    <location>
        <begin position="1"/>
        <end position="53"/>
    </location>
</feature>
<name>A0AAV2F4Q3_9ROSI</name>
<sequence length="170" mass="18170">MSGSDCDGGEIRRVGGRGGDDDGSCKQQQQVPEGEEMTNKKVNKKRHDFNNGAKRNLGSGIGLGCCFPRSLAKAAAVTKTKAEKKTESRRPSCSCSCSPGKCIGFRHCCCGFNKGSSPPPPIPASQQSSSLPTAASDPNAPNFTADMLRILIERNDFYCRECNPHLITNS</sequence>
<proteinExistence type="predicted"/>
<organism evidence="2 3">
    <name type="scientific">Linum trigynum</name>
    <dbReference type="NCBI Taxonomy" id="586398"/>
    <lineage>
        <taxon>Eukaryota</taxon>
        <taxon>Viridiplantae</taxon>
        <taxon>Streptophyta</taxon>
        <taxon>Embryophyta</taxon>
        <taxon>Tracheophyta</taxon>
        <taxon>Spermatophyta</taxon>
        <taxon>Magnoliopsida</taxon>
        <taxon>eudicotyledons</taxon>
        <taxon>Gunneridae</taxon>
        <taxon>Pentapetalae</taxon>
        <taxon>rosids</taxon>
        <taxon>fabids</taxon>
        <taxon>Malpighiales</taxon>
        <taxon>Linaceae</taxon>
        <taxon>Linum</taxon>
    </lineage>
</organism>
<dbReference type="PANTHER" id="PTHR35123:SF2">
    <property type="entry name" value="UBIQUITIN CARBOXYL-TERMINAL HYDROLASE-LIKE PROTEIN"/>
    <property type="match status" value="1"/>
</dbReference>
<accession>A0AAV2F4Q3</accession>
<evidence type="ECO:0000313" key="2">
    <source>
        <dbReference type="EMBL" id="CAL1393139.1"/>
    </source>
</evidence>
<reference evidence="2 3" key="1">
    <citation type="submission" date="2024-04" db="EMBL/GenBank/DDBJ databases">
        <authorList>
            <person name="Fracassetti M."/>
        </authorList>
    </citation>
    <scope>NUCLEOTIDE SEQUENCE [LARGE SCALE GENOMIC DNA]</scope>
</reference>
<evidence type="ECO:0000313" key="3">
    <source>
        <dbReference type="Proteomes" id="UP001497516"/>
    </source>
</evidence>